<feature type="compositionally biased region" description="Polar residues" evidence="1">
    <location>
        <begin position="355"/>
        <end position="372"/>
    </location>
</feature>
<dbReference type="Proteomes" id="UP000799118">
    <property type="component" value="Unassembled WGS sequence"/>
</dbReference>
<organism evidence="2 3">
    <name type="scientific">Gymnopus androsaceus JB14</name>
    <dbReference type="NCBI Taxonomy" id="1447944"/>
    <lineage>
        <taxon>Eukaryota</taxon>
        <taxon>Fungi</taxon>
        <taxon>Dikarya</taxon>
        <taxon>Basidiomycota</taxon>
        <taxon>Agaricomycotina</taxon>
        <taxon>Agaricomycetes</taxon>
        <taxon>Agaricomycetidae</taxon>
        <taxon>Agaricales</taxon>
        <taxon>Marasmiineae</taxon>
        <taxon>Omphalotaceae</taxon>
        <taxon>Gymnopus</taxon>
    </lineage>
</organism>
<dbReference type="EMBL" id="ML769410">
    <property type="protein sequence ID" value="KAE9405315.1"/>
    <property type="molecule type" value="Genomic_DNA"/>
</dbReference>
<dbReference type="OrthoDB" id="3062753at2759"/>
<gene>
    <name evidence="2" type="ORF">BT96DRAFT_1015742</name>
</gene>
<feature type="compositionally biased region" description="Acidic residues" evidence="1">
    <location>
        <begin position="816"/>
        <end position="826"/>
    </location>
</feature>
<feature type="region of interest" description="Disordered" evidence="1">
    <location>
        <begin position="743"/>
        <end position="762"/>
    </location>
</feature>
<dbReference type="AlphaFoldDB" id="A0A6A4I9E8"/>
<feature type="compositionally biased region" description="Polar residues" evidence="1">
    <location>
        <begin position="801"/>
        <end position="815"/>
    </location>
</feature>
<feature type="compositionally biased region" description="Low complexity" evidence="1">
    <location>
        <begin position="559"/>
        <end position="587"/>
    </location>
</feature>
<feature type="region of interest" description="Disordered" evidence="1">
    <location>
        <begin position="315"/>
        <end position="377"/>
    </location>
</feature>
<evidence type="ECO:0000313" key="3">
    <source>
        <dbReference type="Proteomes" id="UP000799118"/>
    </source>
</evidence>
<feature type="compositionally biased region" description="Polar residues" evidence="1">
    <location>
        <begin position="515"/>
        <end position="526"/>
    </location>
</feature>
<feature type="region of interest" description="Disordered" evidence="1">
    <location>
        <begin position="393"/>
        <end position="469"/>
    </location>
</feature>
<feature type="compositionally biased region" description="Basic residues" evidence="1">
    <location>
        <begin position="1"/>
        <end position="10"/>
    </location>
</feature>
<feature type="compositionally biased region" description="Low complexity" evidence="1">
    <location>
        <begin position="331"/>
        <end position="347"/>
    </location>
</feature>
<feature type="region of interest" description="Disordered" evidence="1">
    <location>
        <begin position="1"/>
        <end position="21"/>
    </location>
</feature>
<evidence type="ECO:0000256" key="1">
    <source>
        <dbReference type="SAM" id="MobiDB-lite"/>
    </source>
</evidence>
<feature type="compositionally biased region" description="Polar residues" evidence="1">
    <location>
        <begin position="454"/>
        <end position="468"/>
    </location>
</feature>
<accession>A0A6A4I9E8</accession>
<feature type="region of interest" description="Disordered" evidence="1">
    <location>
        <begin position="549"/>
        <end position="587"/>
    </location>
</feature>
<feature type="region of interest" description="Disordered" evidence="1">
    <location>
        <begin position="788"/>
        <end position="848"/>
    </location>
</feature>
<protein>
    <submittedName>
        <fullName evidence="2">Uncharacterized protein</fullName>
    </submittedName>
</protein>
<evidence type="ECO:0000313" key="2">
    <source>
        <dbReference type="EMBL" id="KAE9405315.1"/>
    </source>
</evidence>
<name>A0A6A4I9E8_9AGAR</name>
<feature type="region of interest" description="Disordered" evidence="1">
    <location>
        <begin position="505"/>
        <end position="526"/>
    </location>
</feature>
<reference evidence="2" key="1">
    <citation type="journal article" date="2019" name="Environ. Microbiol.">
        <title>Fungal ecological strategies reflected in gene transcription - a case study of two litter decomposers.</title>
        <authorList>
            <person name="Barbi F."/>
            <person name="Kohler A."/>
            <person name="Barry K."/>
            <person name="Baskaran P."/>
            <person name="Daum C."/>
            <person name="Fauchery L."/>
            <person name="Ihrmark K."/>
            <person name="Kuo A."/>
            <person name="LaButti K."/>
            <person name="Lipzen A."/>
            <person name="Morin E."/>
            <person name="Grigoriev I.V."/>
            <person name="Henrissat B."/>
            <person name="Lindahl B."/>
            <person name="Martin F."/>
        </authorList>
    </citation>
    <scope>NUCLEOTIDE SEQUENCE</scope>
    <source>
        <strain evidence="2">JB14</strain>
    </source>
</reference>
<sequence>MAVSARRRYQGKSLPRCPEDESLPLSSLILFPPEGEQAPTPSVSVKVEEATPPPVLHMPKEQQNEAVYGWEHPAELKYITPNLTPSEIIFYLISNSFSIPARTSGKAGNPPFFVVTGLTGQKTILPVGYRIPLLFLAHFQWDSLKLVLTASSRESEWSDYKFGILHVCRLCTVLLNAAQDEVQIINDDGISRGIDRKWRCPTFDRALARYRLRWFLSTPSQVEEFWETYQEDEYNKDPLRFDWRRWSIKGHCGFALTEVEINDGMTAKQFMSGLKQKNDDWFWVTDEDPVPDGVDAWSLRDLALGASAMLSSSQEDIMKSRSSAPIPAPVAENPSSTSSSIAASKPSVAPPSLRPKTSLTPAQIPMTPSNAGPHNFPWNVDPPFLDIAAITGSNNHRSSMNDHPVHPISPSPTSPSHTPLGSIGISSASVDSLSALPPKTIPQKRPGSPLEKISNPSLESVDFSSTRSRPAPISVLTTDAEFPHQFRDAELRGLRAIQVNTRARLPSSVPPTLGPTENSAPLSSTHISRSEDLTLKVADSMVIDSHTPDLLHESIPETPDSSLLIPRSPSDIPSDIPSSSSAETLSSSEIQCIPPNDSMSVPLHPPLAALPESISPEAMVQVVDSIFGGFAESLRRFSNEIRQAKVEGVAEIRESVSGPPALVQVVRDVVREEVRMGMQEELASVKNDILQDNKRELRDGVRVVVAAMREELVQDMQGNFRELRAGMDQLEIQNSDINQRLRSFRSELGSGRRTPRRTNRSMLAGDLPVPVFIHPLRHLLGEPVDNLSGSESHDDLDLSAGSVSDMQWECATSANQDDDGEEDGEEVTSPPSSENGVVPIKSRRKLHD</sequence>
<proteinExistence type="predicted"/>
<keyword evidence="3" id="KW-1185">Reference proteome</keyword>